<dbReference type="Gene3D" id="3.30.1940.10">
    <property type="entry name" value="YtpR-like"/>
    <property type="match status" value="1"/>
</dbReference>
<dbReference type="InterPro" id="IPR002547">
    <property type="entry name" value="tRNA-bd_dom"/>
</dbReference>
<dbReference type="STRING" id="33968.BMS77_02445"/>
<accession>A0A1X0VG87</accession>
<dbReference type="CDD" id="cd02796">
    <property type="entry name" value="tRNA_bind_bactPheRS"/>
    <property type="match status" value="1"/>
</dbReference>
<reference evidence="5 6" key="1">
    <citation type="journal article" date="2017" name="Front. Microbiol.">
        <title>Genomic Characterization of Dairy Associated Leuconostoc Species and Diversity of Leuconostocs in Undefined Mixed Mesophilic Starter Cultures.</title>
        <authorList>
            <person name="Frantzen C.A."/>
            <person name="Kot W."/>
            <person name="Pedersen T.B."/>
            <person name="Ardo Y.M."/>
            <person name="Broadbent J.R."/>
            <person name="Neve H."/>
            <person name="Hansen L.H."/>
            <person name="Dal Bello F."/>
            <person name="Ostlie H.M."/>
            <person name="Kleppen H.P."/>
            <person name="Vogensen F.K."/>
            <person name="Holo H."/>
        </authorList>
    </citation>
    <scope>NUCLEOTIDE SEQUENCE [LARGE SCALE GENOMIC DNA]</scope>
    <source>
        <strain evidence="5 6">LMGCF08</strain>
    </source>
</reference>
<evidence type="ECO:0000313" key="6">
    <source>
        <dbReference type="Proteomes" id="UP000192288"/>
    </source>
</evidence>
<dbReference type="InterPro" id="IPR037154">
    <property type="entry name" value="YtpR-like_sf"/>
</dbReference>
<dbReference type="InterPro" id="IPR012340">
    <property type="entry name" value="NA-bd_OB-fold"/>
</dbReference>
<evidence type="ECO:0000256" key="2">
    <source>
        <dbReference type="ARBA" id="ARBA00022884"/>
    </source>
</evidence>
<dbReference type="Gene3D" id="2.40.50.140">
    <property type="entry name" value="Nucleic acid-binding proteins"/>
    <property type="match status" value="1"/>
</dbReference>
<sequence>MITTYNPEHLGDVLMIILAPNANQQVVTTNKNVTRVSDLSSDKTTGYNIFGIGEKLQIKHKSGQLTLTQEQIDVINQELKQAGFSDKLTVEPTKLVIGYVETVATHPDSDHLHVTKTRVANDKTLQIVSGSPNIKENIKVAVAQPGTMMPSGALIWDGELRGVPSAGMIVSGRELHLPGAPDKPGALILPDDFGEVGDSFNFEKAANLYHDNLVDLNY</sequence>
<evidence type="ECO:0000256" key="1">
    <source>
        <dbReference type="ARBA" id="ARBA00022555"/>
    </source>
</evidence>
<dbReference type="AlphaFoldDB" id="A0A1X0VG87"/>
<dbReference type="InterPro" id="IPR027855">
    <property type="entry name" value="DUF4479"/>
</dbReference>
<organism evidence="5 6">
    <name type="scientific">Leuconostoc pseudomesenteroides</name>
    <dbReference type="NCBI Taxonomy" id="33968"/>
    <lineage>
        <taxon>Bacteria</taxon>
        <taxon>Bacillati</taxon>
        <taxon>Bacillota</taxon>
        <taxon>Bacilli</taxon>
        <taxon>Lactobacillales</taxon>
        <taxon>Lactobacillaceae</taxon>
        <taxon>Leuconostoc</taxon>
    </lineage>
</organism>
<comment type="caution">
    <text evidence="5">The sequence shown here is derived from an EMBL/GenBank/DDBJ whole genome shotgun (WGS) entry which is preliminary data.</text>
</comment>
<keyword evidence="1 3" id="KW-0820">tRNA-binding</keyword>
<protein>
    <recommendedName>
        <fullName evidence="4">tRNA-binding domain-containing protein</fullName>
    </recommendedName>
</protein>
<dbReference type="GO" id="GO:0000049">
    <property type="term" value="F:tRNA binding"/>
    <property type="evidence" value="ECO:0007669"/>
    <property type="project" value="UniProtKB-UniRule"/>
</dbReference>
<dbReference type="NCBIfam" id="NF045760">
    <property type="entry name" value="YtpR"/>
    <property type="match status" value="1"/>
</dbReference>
<dbReference type="Pfam" id="PF01588">
    <property type="entry name" value="tRNA_bind"/>
    <property type="match status" value="1"/>
</dbReference>
<proteinExistence type="predicted"/>
<evidence type="ECO:0000256" key="3">
    <source>
        <dbReference type="PROSITE-ProRule" id="PRU00209"/>
    </source>
</evidence>
<dbReference type="eggNOG" id="COG0073">
    <property type="taxonomic scope" value="Bacteria"/>
</dbReference>
<dbReference type="RefSeq" id="WP_004915995.1">
    <property type="nucleotide sequence ID" value="NZ_MPLS01000002.1"/>
</dbReference>
<keyword evidence="2 3" id="KW-0694">RNA-binding</keyword>
<name>A0A1X0VG87_LEUPS</name>
<dbReference type="InterPro" id="IPR033714">
    <property type="entry name" value="tRNA_bind_bactPheRS"/>
</dbReference>
<dbReference type="EMBL" id="MPLS01000002">
    <property type="protein sequence ID" value="ORI98596.1"/>
    <property type="molecule type" value="Genomic_DNA"/>
</dbReference>
<evidence type="ECO:0000259" key="4">
    <source>
        <dbReference type="PROSITE" id="PS50886"/>
    </source>
</evidence>
<dbReference type="PROSITE" id="PS50886">
    <property type="entry name" value="TRBD"/>
    <property type="match status" value="1"/>
</dbReference>
<gene>
    <name evidence="5" type="ORF">BMR96_00910</name>
</gene>
<evidence type="ECO:0000313" key="5">
    <source>
        <dbReference type="EMBL" id="ORI98596.1"/>
    </source>
</evidence>
<dbReference type="SUPFAM" id="SSF50249">
    <property type="entry name" value="Nucleic acid-binding proteins"/>
    <property type="match status" value="1"/>
</dbReference>
<dbReference type="Pfam" id="PF14794">
    <property type="entry name" value="DUF4479"/>
    <property type="match status" value="1"/>
</dbReference>
<feature type="domain" description="TRNA-binding" evidence="4">
    <location>
        <begin position="89"/>
        <end position="201"/>
    </location>
</feature>
<dbReference type="Proteomes" id="UP000192288">
    <property type="component" value="Unassembled WGS sequence"/>
</dbReference>